<name>A0A1U7NJ62_9FIRM</name>
<organism evidence="3 4">
    <name type="scientific">Ileibacterium valens</name>
    <dbReference type="NCBI Taxonomy" id="1862668"/>
    <lineage>
        <taxon>Bacteria</taxon>
        <taxon>Bacillati</taxon>
        <taxon>Bacillota</taxon>
        <taxon>Erysipelotrichia</taxon>
        <taxon>Erysipelotrichales</taxon>
        <taxon>Erysipelotrichaceae</taxon>
        <taxon>Ileibacterium</taxon>
    </lineage>
</organism>
<keyword evidence="2" id="KW-1133">Transmembrane helix</keyword>
<evidence type="ECO:0000256" key="1">
    <source>
        <dbReference type="SAM" id="MobiDB-lite"/>
    </source>
</evidence>
<comment type="caution">
    <text evidence="3">The sequence shown here is derived from an EMBL/GenBank/DDBJ whole genome shotgun (WGS) entry which is preliminary data.</text>
</comment>
<dbReference type="RefSeq" id="WP_075817487.1">
    <property type="nucleotide sequence ID" value="NZ_CAJUTZ010000030.1"/>
</dbReference>
<sequence length="68" mass="7733">MNLTDIVILIVVVAFFILAILQIRKKGTCSSGDCSSCSAHCHSRKNEPHKSLVERYYEDHPRSENSKR</sequence>
<feature type="transmembrane region" description="Helical" evidence="2">
    <location>
        <begin position="6"/>
        <end position="23"/>
    </location>
</feature>
<dbReference type="AlphaFoldDB" id="A0A1U7NJ62"/>
<keyword evidence="2" id="KW-0812">Transmembrane</keyword>
<dbReference type="EMBL" id="MPJW01000025">
    <property type="protein sequence ID" value="OLU43094.1"/>
    <property type="molecule type" value="Genomic_DNA"/>
</dbReference>
<reference evidence="3 4" key="1">
    <citation type="submission" date="2016-11" db="EMBL/GenBank/DDBJ databases">
        <title>Description of two novel members of the family Erysipelotrichaceae: Ileibacterium lipovorans gen. nov., sp. nov. and Dubosiella newyorkensis, gen. nov., sp. nov.</title>
        <authorList>
            <person name="Cox L.M."/>
            <person name="Sohn J."/>
            <person name="Tyrrell K.L."/>
            <person name="Citron D.M."/>
            <person name="Lawson P.A."/>
            <person name="Patel N.B."/>
            <person name="Iizumi T."/>
            <person name="Perez-Perez G.I."/>
            <person name="Goldstein E.J."/>
            <person name="Blaser M.J."/>
        </authorList>
    </citation>
    <scope>NUCLEOTIDE SEQUENCE [LARGE SCALE GENOMIC DNA]</scope>
    <source>
        <strain evidence="3 4">NYU-BL-A3</strain>
    </source>
</reference>
<feature type="compositionally biased region" description="Low complexity" evidence="1">
    <location>
        <begin position="29"/>
        <end position="40"/>
    </location>
</feature>
<proteinExistence type="predicted"/>
<evidence type="ECO:0000256" key="2">
    <source>
        <dbReference type="SAM" id="Phobius"/>
    </source>
</evidence>
<evidence type="ECO:0000313" key="4">
    <source>
        <dbReference type="Proteomes" id="UP000186341"/>
    </source>
</evidence>
<dbReference type="Proteomes" id="UP000186341">
    <property type="component" value="Unassembled WGS sequence"/>
</dbReference>
<feature type="compositionally biased region" description="Basic and acidic residues" evidence="1">
    <location>
        <begin position="44"/>
        <end position="68"/>
    </location>
</feature>
<keyword evidence="2" id="KW-0472">Membrane</keyword>
<keyword evidence="4" id="KW-1185">Reference proteome</keyword>
<protein>
    <recommendedName>
        <fullName evidence="5">FeoB-associated Cys-rich membrane protein</fullName>
    </recommendedName>
</protein>
<dbReference type="GeneID" id="82201767"/>
<evidence type="ECO:0000313" key="3">
    <source>
        <dbReference type="EMBL" id="OLU43094.1"/>
    </source>
</evidence>
<gene>
    <name evidence="3" type="ORF">BO222_00700</name>
</gene>
<accession>A0A1U7NJ62</accession>
<evidence type="ECO:0008006" key="5">
    <source>
        <dbReference type="Google" id="ProtNLM"/>
    </source>
</evidence>
<feature type="region of interest" description="Disordered" evidence="1">
    <location>
        <begin position="29"/>
        <end position="68"/>
    </location>
</feature>